<dbReference type="GO" id="GO:0015267">
    <property type="term" value="F:channel activity"/>
    <property type="evidence" value="ECO:0007669"/>
    <property type="project" value="InterPro"/>
</dbReference>
<dbReference type="AlphaFoldDB" id="A0A8K0WSC0"/>
<evidence type="ECO:0000256" key="7">
    <source>
        <dbReference type="SAM" id="Phobius"/>
    </source>
</evidence>
<comment type="caution">
    <text evidence="8">The sequence shown here is derived from an EMBL/GenBank/DDBJ whole genome shotgun (WGS) entry which is preliminary data.</text>
</comment>
<keyword evidence="2 6" id="KW-0813">Transport</keyword>
<name>A0A8K0WSC0_9HYPO</name>
<dbReference type="SUPFAM" id="SSF81338">
    <property type="entry name" value="Aquaporin-like"/>
    <property type="match status" value="1"/>
</dbReference>
<feature type="transmembrane region" description="Helical" evidence="7">
    <location>
        <begin position="243"/>
        <end position="261"/>
    </location>
</feature>
<reference evidence="8" key="1">
    <citation type="journal article" date="2021" name="Nat. Commun.">
        <title>Genetic determinants of endophytism in the Arabidopsis root mycobiome.</title>
        <authorList>
            <person name="Mesny F."/>
            <person name="Miyauchi S."/>
            <person name="Thiergart T."/>
            <person name="Pickel B."/>
            <person name="Atanasova L."/>
            <person name="Karlsson M."/>
            <person name="Huettel B."/>
            <person name="Barry K.W."/>
            <person name="Haridas S."/>
            <person name="Chen C."/>
            <person name="Bauer D."/>
            <person name="Andreopoulos W."/>
            <person name="Pangilinan J."/>
            <person name="LaButti K."/>
            <person name="Riley R."/>
            <person name="Lipzen A."/>
            <person name="Clum A."/>
            <person name="Drula E."/>
            <person name="Henrissat B."/>
            <person name="Kohler A."/>
            <person name="Grigoriev I.V."/>
            <person name="Martin F.M."/>
            <person name="Hacquard S."/>
        </authorList>
    </citation>
    <scope>NUCLEOTIDE SEQUENCE</scope>
    <source>
        <strain evidence="8">MPI-CAGE-CH-0235</strain>
    </source>
</reference>
<evidence type="ECO:0000313" key="9">
    <source>
        <dbReference type="Proteomes" id="UP000813444"/>
    </source>
</evidence>
<comment type="similarity">
    <text evidence="6">Belongs to the MIP/aquaporin (TC 1.A.8) family.</text>
</comment>
<dbReference type="InterPro" id="IPR000425">
    <property type="entry name" value="MIP"/>
</dbReference>
<dbReference type="GO" id="GO:0016020">
    <property type="term" value="C:membrane"/>
    <property type="evidence" value="ECO:0007669"/>
    <property type="project" value="UniProtKB-SubCell"/>
</dbReference>
<dbReference type="InterPro" id="IPR023271">
    <property type="entry name" value="Aquaporin-like"/>
</dbReference>
<evidence type="ECO:0000256" key="4">
    <source>
        <dbReference type="ARBA" id="ARBA00022989"/>
    </source>
</evidence>
<evidence type="ECO:0000256" key="3">
    <source>
        <dbReference type="ARBA" id="ARBA00022692"/>
    </source>
</evidence>
<evidence type="ECO:0000256" key="5">
    <source>
        <dbReference type="ARBA" id="ARBA00023136"/>
    </source>
</evidence>
<feature type="transmembrane region" description="Helical" evidence="7">
    <location>
        <begin position="137"/>
        <end position="159"/>
    </location>
</feature>
<protein>
    <submittedName>
        <fullName evidence="8">Aquaporin-like protein</fullName>
    </submittedName>
</protein>
<dbReference type="Pfam" id="PF00230">
    <property type="entry name" value="MIP"/>
    <property type="match status" value="2"/>
</dbReference>
<evidence type="ECO:0000256" key="1">
    <source>
        <dbReference type="ARBA" id="ARBA00004141"/>
    </source>
</evidence>
<evidence type="ECO:0000313" key="8">
    <source>
        <dbReference type="EMBL" id="KAH7320677.1"/>
    </source>
</evidence>
<dbReference type="PANTHER" id="PTHR47002">
    <property type="entry name" value="AQUAPORIN-LIKE"/>
    <property type="match status" value="1"/>
</dbReference>
<dbReference type="OrthoDB" id="3222at2759"/>
<dbReference type="InterPro" id="IPR022357">
    <property type="entry name" value="MIP_CS"/>
</dbReference>
<organism evidence="8 9">
    <name type="scientific">Stachybotrys elegans</name>
    <dbReference type="NCBI Taxonomy" id="80388"/>
    <lineage>
        <taxon>Eukaryota</taxon>
        <taxon>Fungi</taxon>
        <taxon>Dikarya</taxon>
        <taxon>Ascomycota</taxon>
        <taxon>Pezizomycotina</taxon>
        <taxon>Sordariomycetes</taxon>
        <taxon>Hypocreomycetidae</taxon>
        <taxon>Hypocreales</taxon>
        <taxon>Stachybotryaceae</taxon>
        <taxon>Stachybotrys</taxon>
    </lineage>
</organism>
<evidence type="ECO:0000256" key="6">
    <source>
        <dbReference type="RuleBase" id="RU000477"/>
    </source>
</evidence>
<proteinExistence type="inferred from homology"/>
<evidence type="ECO:0000256" key="2">
    <source>
        <dbReference type="ARBA" id="ARBA00022448"/>
    </source>
</evidence>
<sequence length="317" mass="34792">MERKVPPHQGPRHHDESDVENRAAIGGFEQMDARHEESLQVDIPHFAGRLGAQGTTAVSRSASNEDLLKYTPDAAPLMSFHDILDLQPFFTVGLWKSALMEGVGTLMAVWLSSYASISPHSIPEEPTPRWGVFNNATFIGPLVGGFINFIYLTIFTFTFGAVSGAHLNPTITMATFFARLCSLPRAVLYGTRDFKVGGCWLYTEIVPVSDAFAVEFMASLVLLFFAFGVGIDPRQRQTIGPTLAPFMVGLTGFCVSFGTGFSRYGYGGACLNPARCLGVYTGSYFPAFHWYHWTADIAACAIHGVFYALVPPWKAHR</sequence>
<dbReference type="Proteomes" id="UP000813444">
    <property type="component" value="Unassembled WGS sequence"/>
</dbReference>
<dbReference type="Gene3D" id="1.20.1080.10">
    <property type="entry name" value="Glycerol uptake facilitator protein"/>
    <property type="match status" value="2"/>
</dbReference>
<comment type="subcellular location">
    <subcellularLocation>
        <location evidence="1">Membrane</location>
        <topology evidence="1">Multi-pass membrane protein</topology>
    </subcellularLocation>
</comment>
<gene>
    <name evidence="8" type="ORF">B0I35DRAFT_427591</name>
</gene>
<feature type="transmembrane region" description="Helical" evidence="7">
    <location>
        <begin position="290"/>
        <end position="310"/>
    </location>
</feature>
<dbReference type="PRINTS" id="PR00783">
    <property type="entry name" value="MINTRINSICP"/>
</dbReference>
<keyword evidence="4 7" id="KW-1133">Transmembrane helix</keyword>
<dbReference type="EMBL" id="JAGPNK010000005">
    <property type="protein sequence ID" value="KAH7320677.1"/>
    <property type="molecule type" value="Genomic_DNA"/>
</dbReference>
<dbReference type="PANTHER" id="PTHR47002:SF2">
    <property type="entry name" value="AQUAPORIN AQPAE.A-LIKE"/>
    <property type="match status" value="1"/>
</dbReference>
<dbReference type="PROSITE" id="PS00221">
    <property type="entry name" value="MIP"/>
    <property type="match status" value="1"/>
</dbReference>
<feature type="transmembrane region" description="Helical" evidence="7">
    <location>
        <begin position="211"/>
        <end position="231"/>
    </location>
</feature>
<accession>A0A8K0WSC0</accession>
<keyword evidence="9" id="KW-1185">Reference proteome</keyword>
<keyword evidence="5 7" id="KW-0472">Membrane</keyword>
<keyword evidence="3 6" id="KW-0812">Transmembrane</keyword>